<dbReference type="InterPro" id="IPR012341">
    <property type="entry name" value="6hp_glycosidase-like_sf"/>
</dbReference>
<dbReference type="PANTHER" id="PTHR36845">
    <property type="entry name" value="HYDROLASE, PUTATIVE (AFU_ORTHOLOGUE AFUA_7G05090)-RELATED"/>
    <property type="match status" value="1"/>
</dbReference>
<dbReference type="PANTHER" id="PTHR36845:SF1">
    <property type="entry name" value="HYDROLASE, PUTATIVE (AFU_ORTHOLOGUE AFUA_7G05090)-RELATED"/>
    <property type="match status" value="1"/>
</dbReference>
<evidence type="ECO:0000313" key="5">
    <source>
        <dbReference type="Proteomes" id="UP000635665"/>
    </source>
</evidence>
<dbReference type="InterPro" id="IPR010905">
    <property type="entry name" value="Glyco_hydro_88"/>
</dbReference>
<dbReference type="PROSITE" id="PS51257">
    <property type="entry name" value="PROKAR_LIPOPROTEIN"/>
    <property type="match status" value="1"/>
</dbReference>
<dbReference type="Proteomes" id="UP000635665">
    <property type="component" value="Unassembled WGS sequence"/>
</dbReference>
<name>A0ABS0TMJ7_9FLAO</name>
<dbReference type="EMBL" id="JAEHNY010000015">
    <property type="protein sequence ID" value="MBI6121254.1"/>
    <property type="molecule type" value="Genomic_DNA"/>
</dbReference>
<accession>A0ABS0TMJ7</accession>
<keyword evidence="1 4" id="KW-0378">Hydrolase</keyword>
<keyword evidence="3" id="KW-0732">Signal</keyword>
<evidence type="ECO:0000256" key="3">
    <source>
        <dbReference type="SAM" id="SignalP"/>
    </source>
</evidence>
<sequence>MKSTCRLLLLMVYIVSASCVSKKSNLEAADVGQLEEQYEYLYKSIKDVKESPKPMPRTTKNDKLVNVGPYDWTSGFYPGSLWQLYGLTGNDVWKERATAYTEKLDTIQYWEGNHDVGFIIECSYGNGLKYQDSNAYEEVIVQTAKSLSTRFKPNAGVLQSWEWNKKWDCPVIIDNMMNLELLFHATKISGDSTFYDIAVSHADTTIKNHFRDDGSSFHVVDYNPATGEVIQKNTHQGYSDDSAWARGQAWGLYGYVMVYRETKDPKYLRHAEKIANFIKTHPNLPNDQVPYWDYDVSPGENTLRDASAAAITASALLELSTYDTDTSSKDYLKWGNDIIDSLSSKTYLAKVGTNGGFLLKHSVGSKPHGVELDVPLNYADYYYLEALSRQKQISK</sequence>
<comment type="similarity">
    <text evidence="2">Belongs to the glycosyl hydrolase 88 family.</text>
</comment>
<dbReference type="RefSeq" id="WP_198639386.1">
    <property type="nucleotide sequence ID" value="NZ_JAEHNY010000015.1"/>
</dbReference>
<keyword evidence="5" id="KW-1185">Reference proteome</keyword>
<feature type="signal peptide" evidence="3">
    <location>
        <begin position="1"/>
        <end position="17"/>
    </location>
</feature>
<feature type="chain" id="PRO_5046974973" evidence="3">
    <location>
        <begin position="18"/>
        <end position="395"/>
    </location>
</feature>
<organism evidence="4 5">
    <name type="scientific">Salegentibacter maritimus</name>
    <dbReference type="NCBI Taxonomy" id="2794347"/>
    <lineage>
        <taxon>Bacteria</taxon>
        <taxon>Pseudomonadati</taxon>
        <taxon>Bacteroidota</taxon>
        <taxon>Flavobacteriia</taxon>
        <taxon>Flavobacteriales</taxon>
        <taxon>Flavobacteriaceae</taxon>
        <taxon>Salegentibacter</taxon>
    </lineage>
</organism>
<evidence type="ECO:0000313" key="4">
    <source>
        <dbReference type="EMBL" id="MBI6121254.1"/>
    </source>
</evidence>
<comment type="caution">
    <text evidence="4">The sequence shown here is derived from an EMBL/GenBank/DDBJ whole genome shotgun (WGS) entry which is preliminary data.</text>
</comment>
<dbReference type="InterPro" id="IPR052369">
    <property type="entry name" value="UG_Glycosaminoglycan_Hydrolase"/>
</dbReference>
<evidence type="ECO:0000256" key="2">
    <source>
        <dbReference type="ARBA" id="ARBA00038358"/>
    </source>
</evidence>
<dbReference type="Pfam" id="PF07470">
    <property type="entry name" value="Glyco_hydro_88"/>
    <property type="match status" value="1"/>
</dbReference>
<proteinExistence type="inferred from homology"/>
<protein>
    <submittedName>
        <fullName evidence="4">Glycoside hydrolase family 88 protein</fullName>
    </submittedName>
</protein>
<evidence type="ECO:0000256" key="1">
    <source>
        <dbReference type="ARBA" id="ARBA00022801"/>
    </source>
</evidence>
<reference evidence="4 5" key="1">
    <citation type="submission" date="2020-12" db="EMBL/GenBank/DDBJ databases">
        <title>Salegentibacter orientalis sp. nov., isolated from costal sediment.</title>
        <authorList>
            <person name="Lian F.-B."/>
        </authorList>
    </citation>
    <scope>NUCLEOTIDE SEQUENCE [LARGE SCALE GENOMIC DNA]</scope>
    <source>
        <strain evidence="4 5">F60176</strain>
    </source>
</reference>
<dbReference type="GO" id="GO:0016787">
    <property type="term" value="F:hydrolase activity"/>
    <property type="evidence" value="ECO:0007669"/>
    <property type="project" value="UniProtKB-KW"/>
</dbReference>
<dbReference type="Gene3D" id="1.50.10.10">
    <property type="match status" value="1"/>
</dbReference>
<dbReference type="SUPFAM" id="SSF48208">
    <property type="entry name" value="Six-hairpin glycosidases"/>
    <property type="match status" value="1"/>
</dbReference>
<gene>
    <name evidence="4" type="ORF">I6U50_14605</name>
</gene>
<dbReference type="InterPro" id="IPR008928">
    <property type="entry name" value="6-hairpin_glycosidase_sf"/>
</dbReference>